<dbReference type="Pfam" id="PF13432">
    <property type="entry name" value="TPR_16"/>
    <property type="match status" value="1"/>
</dbReference>
<feature type="repeat" description="TPR" evidence="7">
    <location>
        <begin position="450"/>
        <end position="483"/>
    </location>
</feature>
<dbReference type="FunFam" id="1.10.260.100:FF:000004">
    <property type="entry name" value="Putative stress-induced-phosphoprotein 1"/>
    <property type="match status" value="1"/>
</dbReference>
<dbReference type="Gene3D" id="1.25.40.10">
    <property type="entry name" value="Tetratricopeptide repeat domain"/>
    <property type="match status" value="3"/>
</dbReference>
<comment type="subcellular location">
    <subcellularLocation>
        <location evidence="4">Dynein axonemal particle</location>
    </subcellularLocation>
</comment>
<dbReference type="SMART" id="SM00727">
    <property type="entry name" value="STI1"/>
    <property type="match status" value="2"/>
</dbReference>
<dbReference type="SMART" id="SM00028">
    <property type="entry name" value="TPR"/>
    <property type="match status" value="9"/>
</dbReference>
<feature type="region of interest" description="Disordered" evidence="8">
    <location>
        <begin position="194"/>
        <end position="254"/>
    </location>
</feature>
<organism evidence="10 11">
    <name type="scientific">Pinctada imbricata</name>
    <name type="common">Atlantic pearl-oyster</name>
    <name type="synonym">Pinctada martensii</name>
    <dbReference type="NCBI Taxonomy" id="66713"/>
    <lineage>
        <taxon>Eukaryota</taxon>
        <taxon>Metazoa</taxon>
        <taxon>Spiralia</taxon>
        <taxon>Lophotrochozoa</taxon>
        <taxon>Mollusca</taxon>
        <taxon>Bivalvia</taxon>
        <taxon>Autobranchia</taxon>
        <taxon>Pteriomorphia</taxon>
        <taxon>Pterioida</taxon>
        <taxon>Pterioidea</taxon>
        <taxon>Pteriidae</taxon>
        <taxon>Pinctada</taxon>
    </lineage>
</organism>
<feature type="compositionally biased region" description="Polar residues" evidence="8">
    <location>
        <begin position="235"/>
        <end position="244"/>
    </location>
</feature>
<dbReference type="Pfam" id="PF00515">
    <property type="entry name" value="TPR_1"/>
    <property type="match status" value="1"/>
</dbReference>
<reference evidence="10" key="1">
    <citation type="submission" date="2019-08" db="EMBL/GenBank/DDBJ databases">
        <title>The improved chromosome-level genome for the pearl oyster Pinctada fucata martensii using PacBio sequencing and Hi-C.</title>
        <authorList>
            <person name="Zheng Z."/>
        </authorList>
    </citation>
    <scope>NUCLEOTIDE SEQUENCE</scope>
    <source>
        <strain evidence="10">ZZ-2019</strain>
        <tissue evidence="10">Adductor muscle</tissue>
    </source>
</reference>
<keyword evidence="1" id="KW-0963">Cytoplasm</keyword>
<comment type="caution">
    <text evidence="10">The sequence shown here is derived from an EMBL/GenBank/DDBJ whole genome shotgun (WGS) entry which is preliminary data.</text>
</comment>
<dbReference type="AlphaFoldDB" id="A0AA89BZB7"/>
<feature type="repeat" description="TPR" evidence="7">
    <location>
        <begin position="247"/>
        <end position="280"/>
    </location>
</feature>
<feature type="domain" description="STI1" evidence="9">
    <location>
        <begin position="131"/>
        <end position="170"/>
    </location>
</feature>
<feature type="non-terminal residue" evidence="10">
    <location>
        <position position="1"/>
    </location>
</feature>
<evidence type="ECO:0000256" key="8">
    <source>
        <dbReference type="SAM" id="MobiDB-lite"/>
    </source>
</evidence>
<evidence type="ECO:0000256" key="3">
    <source>
        <dbReference type="ARBA" id="ARBA00022803"/>
    </source>
</evidence>
<comment type="function">
    <text evidence="6">Acts as a co-chaperone for HSP90AA1. Mediates the association of the molecular chaperones HSPA8/HSC70 and HSP90.</text>
</comment>
<feature type="compositionally biased region" description="Low complexity" evidence="8">
    <location>
        <begin position="205"/>
        <end position="230"/>
    </location>
</feature>
<gene>
    <name evidence="10" type="ORF">FSP39_013281</name>
</gene>
<dbReference type="SUPFAM" id="SSF48452">
    <property type="entry name" value="TPR-like"/>
    <property type="match status" value="3"/>
</dbReference>
<evidence type="ECO:0000313" key="11">
    <source>
        <dbReference type="Proteomes" id="UP001186944"/>
    </source>
</evidence>
<dbReference type="EMBL" id="VSWD01000009">
    <property type="protein sequence ID" value="KAK3093252.1"/>
    <property type="molecule type" value="Genomic_DNA"/>
</dbReference>
<evidence type="ECO:0000259" key="9">
    <source>
        <dbReference type="SMART" id="SM00727"/>
    </source>
</evidence>
<feature type="repeat" description="TPR" evidence="7">
    <location>
        <begin position="322"/>
        <end position="355"/>
    </location>
</feature>
<evidence type="ECO:0000256" key="5">
    <source>
        <dbReference type="ARBA" id="ARBA00026193"/>
    </source>
</evidence>
<feature type="repeat" description="TPR" evidence="7">
    <location>
        <begin position="69"/>
        <end position="102"/>
    </location>
</feature>
<dbReference type="InterPro" id="IPR041243">
    <property type="entry name" value="STI1/HOP_DP"/>
</dbReference>
<dbReference type="FunFam" id="1.25.40.10:FF:000010">
    <property type="entry name" value="Stress-induced phosphoprotein 1"/>
    <property type="match status" value="1"/>
</dbReference>
<evidence type="ECO:0000256" key="4">
    <source>
        <dbReference type="ARBA" id="ARBA00024190"/>
    </source>
</evidence>
<dbReference type="FunFam" id="1.10.260.100:FF:000002">
    <property type="entry name" value="Stress-induced-phosphoprotein 1 (Hsp70/Hsp90-organizing)"/>
    <property type="match status" value="1"/>
</dbReference>
<proteinExistence type="predicted"/>
<dbReference type="Proteomes" id="UP001186944">
    <property type="component" value="Unassembled WGS sequence"/>
</dbReference>
<feature type="repeat" description="TPR" evidence="7">
    <location>
        <begin position="416"/>
        <end position="449"/>
    </location>
</feature>
<dbReference type="Gene3D" id="1.10.260.100">
    <property type="match status" value="2"/>
</dbReference>
<dbReference type="Pfam" id="PF13424">
    <property type="entry name" value="TPR_12"/>
    <property type="match status" value="1"/>
</dbReference>
<evidence type="ECO:0000256" key="7">
    <source>
        <dbReference type="PROSITE-ProRule" id="PRU00339"/>
    </source>
</evidence>
<dbReference type="Pfam" id="PF13181">
    <property type="entry name" value="TPR_8"/>
    <property type="match status" value="1"/>
</dbReference>
<dbReference type="FunFam" id="1.25.40.10:FF:000027">
    <property type="entry name" value="stress-induced-phosphoprotein 1 isoform X1"/>
    <property type="match status" value="1"/>
</dbReference>
<dbReference type="FunFam" id="1.25.40.10:FF:000020">
    <property type="entry name" value="Stress-induced phosphoprotein 1"/>
    <property type="match status" value="1"/>
</dbReference>
<feature type="domain" description="STI1" evidence="9">
    <location>
        <begin position="511"/>
        <end position="550"/>
    </location>
</feature>
<dbReference type="InterPro" id="IPR011990">
    <property type="entry name" value="TPR-like_helical_dom_sf"/>
</dbReference>
<accession>A0AA89BZB7</accession>
<feature type="repeat" description="TPR" evidence="7">
    <location>
        <begin position="6"/>
        <end position="34"/>
    </location>
</feature>
<name>A0AA89BZB7_PINIB</name>
<evidence type="ECO:0000256" key="1">
    <source>
        <dbReference type="ARBA" id="ARBA00022490"/>
    </source>
</evidence>
<evidence type="ECO:0000256" key="2">
    <source>
        <dbReference type="ARBA" id="ARBA00022737"/>
    </source>
</evidence>
<dbReference type="PANTHER" id="PTHR22904:SF523">
    <property type="entry name" value="STRESS-INDUCED-PHOSPHOPROTEIN 1"/>
    <property type="match status" value="1"/>
</dbReference>
<dbReference type="GO" id="GO:0120293">
    <property type="term" value="C:dynein axonemal particle"/>
    <property type="evidence" value="ECO:0007669"/>
    <property type="project" value="UniProtKB-SubCell"/>
</dbReference>
<dbReference type="Pfam" id="PF13414">
    <property type="entry name" value="TPR_11"/>
    <property type="match status" value="1"/>
</dbReference>
<dbReference type="PANTHER" id="PTHR22904">
    <property type="entry name" value="TPR REPEAT CONTAINING PROTEIN"/>
    <property type="match status" value="1"/>
</dbReference>
<keyword evidence="11" id="KW-1185">Reference proteome</keyword>
<dbReference type="InterPro" id="IPR019734">
    <property type="entry name" value="TPR_rpt"/>
</dbReference>
<protein>
    <recommendedName>
        <fullName evidence="5">Stress-induced-phosphoprotein 1</fullName>
    </recommendedName>
</protein>
<keyword evidence="3 7" id="KW-0802">TPR repeat</keyword>
<dbReference type="PROSITE" id="PS50005">
    <property type="entry name" value="TPR"/>
    <property type="match status" value="7"/>
</dbReference>
<feature type="repeat" description="TPR" evidence="7">
    <location>
        <begin position="382"/>
        <end position="415"/>
    </location>
</feature>
<dbReference type="InterPro" id="IPR006636">
    <property type="entry name" value="STI1_HS-bd"/>
</dbReference>
<evidence type="ECO:0000313" key="10">
    <source>
        <dbReference type="EMBL" id="KAK3093252.1"/>
    </source>
</evidence>
<feature type="region of interest" description="Disordered" evidence="8">
    <location>
        <begin position="113"/>
        <end position="133"/>
    </location>
</feature>
<dbReference type="Pfam" id="PF17830">
    <property type="entry name" value="STI1-HOP_DP"/>
    <property type="match status" value="2"/>
</dbReference>
<sequence length="562" mass="63210">VNELKSQGNDALKAENFEEAIEKYTEAIKLDPANHILYSNRSAALTKSGDYLAALGDAEKTIEIKPDWGKGYSRKGTALSYLYRYQEAKETFEEGLQHDPDNQQLKEGLQEAKSHLTGPGESQPISSPFGQPDLMQKLEAHPKTREFLKQPDYKMMIQLLQTNPNALSSFQDPRIITTLGVLLGLDFEGLDVHTEDTNTNGTSYTPQSSHASAPQSSQPSHSASSTSNSSDNDKPPQQNVSDSAKQAIKEKESGNEAYKKKDFVTALQHYEKAIELDPNNITFELNKAAVYFEQEKYDVCIETCEKAVEKGRDLRADYTLIAKAFTRMGKAYLKKNDDNNALTYLNKSLSEHRTADVAKLINEIQKRIKEKERLEYLNPEIALEEKTKGNELFQSGKYPEAKKHYDEAIKRNPDDAKLYSNRAACYTKLMEFNLALRDAEECIRLDPKFIKGYLRKGGILQAMKEPTKASAAYQKALDIDPKCDEAQKGYREALMAEGSDPEAVKRRAMADPEVQNILSDPAMQLILQQMQKDPNAVREHLKNPEIAAKIEKLLECGIIAIR</sequence>
<keyword evidence="2" id="KW-0677">Repeat</keyword>
<evidence type="ECO:0000256" key="6">
    <source>
        <dbReference type="ARBA" id="ARBA00045590"/>
    </source>
</evidence>
<dbReference type="GO" id="GO:0051879">
    <property type="term" value="F:Hsp90 protein binding"/>
    <property type="evidence" value="ECO:0007669"/>
    <property type="project" value="TreeGrafter"/>
</dbReference>